<comment type="caution">
    <text evidence="6">The sequence shown here is derived from an EMBL/GenBank/DDBJ whole genome shotgun (WGS) entry which is preliminary data.</text>
</comment>
<accession>A0A430URB6</accession>
<dbReference type="InterPro" id="IPR019826">
    <property type="entry name" value="Carboxylesterase_B_AS"/>
</dbReference>
<dbReference type="Gene3D" id="3.40.50.1820">
    <property type="entry name" value="alpha/beta hydrolase"/>
    <property type="match status" value="1"/>
</dbReference>
<evidence type="ECO:0000313" key="7">
    <source>
        <dbReference type="Proteomes" id="UP000287155"/>
    </source>
</evidence>
<evidence type="ECO:0000256" key="2">
    <source>
        <dbReference type="ARBA" id="ARBA00022801"/>
    </source>
</evidence>
<dbReference type="PANTHER" id="PTHR11559">
    <property type="entry name" value="CARBOXYLESTERASE"/>
    <property type="match status" value="1"/>
</dbReference>
<dbReference type="SUPFAM" id="SSF53474">
    <property type="entry name" value="alpha/beta-Hydrolases"/>
    <property type="match status" value="1"/>
</dbReference>
<evidence type="ECO:0000256" key="3">
    <source>
        <dbReference type="PIRSR" id="PIRSR600997-1"/>
    </source>
</evidence>
<dbReference type="InterPro" id="IPR002018">
    <property type="entry name" value="CarbesteraseB"/>
</dbReference>
<dbReference type="GO" id="GO:0004104">
    <property type="term" value="F:cholinesterase activity"/>
    <property type="evidence" value="ECO:0007669"/>
    <property type="project" value="InterPro"/>
</dbReference>
<protein>
    <recommendedName>
        <fullName evidence="4">Carboxylic ester hydrolase</fullName>
        <ecNumber evidence="4">3.1.1.-</ecNumber>
    </recommendedName>
</protein>
<feature type="signal peptide" evidence="4">
    <location>
        <begin position="1"/>
        <end position="19"/>
    </location>
</feature>
<organism evidence="6 7">
    <name type="scientific">Thermus scotoductus</name>
    <dbReference type="NCBI Taxonomy" id="37636"/>
    <lineage>
        <taxon>Bacteria</taxon>
        <taxon>Thermotogati</taxon>
        <taxon>Deinococcota</taxon>
        <taxon>Deinococci</taxon>
        <taxon>Thermales</taxon>
        <taxon>Thermaceae</taxon>
        <taxon>Thermus</taxon>
    </lineage>
</organism>
<gene>
    <name evidence="6" type="ORF">CSW27_13715</name>
</gene>
<proteinExistence type="inferred from homology"/>
<feature type="domain" description="Carboxylesterase type B" evidence="5">
    <location>
        <begin position="21"/>
        <end position="494"/>
    </location>
</feature>
<dbReference type="EC" id="3.1.1.-" evidence="4"/>
<keyword evidence="2 4" id="KW-0378">Hydrolase</keyword>
<evidence type="ECO:0000313" key="6">
    <source>
        <dbReference type="EMBL" id="RTI10758.1"/>
    </source>
</evidence>
<sequence>MRPLALLKVSTLALGLALAQEVVVQTPLGLALGQVEKGAIAFYGLPYAEAGRFQAPKPVASWPKGVGRERVACPQTPGTTARLGGYIPPQKEDCLVLNLFLPLRPPPPGGFPVMVFLHGGGFTSGSAAEPIYGGHLLAQEGVVVVSVDYRLGPLGFLALPALAQEDPKAVGNYGLLDVIEALRFVQRHIAYFGGDPQNVTLFGESAGGMLVCTLLATPEAQGLFHKAIIQSGGCHQLRPLTQDFAFGERWAKAMGCPPEDLACLRHLPLERLFPAGGPVGPPDPTSAALGFPRSPFKPHLGPLLPEAPEEALKKGRAKGIPLLAGANREELSFPGLAWYLGAKTWDEFQRRLVVQGLTKGQAEALKEVYQRRFPDPRTAWGEAQTDLLLLCPSLKAARLQIPFAPTYAYLFTFRVPGFEGLGAFHGLELAPLFGQLQEMPFFPLFLSAEAREKAEALGKRMRRYWTSFAREGEPKGWPRWPTYEEGYLLRLDEPPGLLPDPYGERCGALEALGLL</sequence>
<dbReference type="PROSITE" id="PS00122">
    <property type="entry name" value="CARBOXYLESTERASE_B_1"/>
    <property type="match status" value="1"/>
</dbReference>
<feature type="active site" description="Charge relay system" evidence="3">
    <location>
        <position position="425"/>
    </location>
</feature>
<feature type="active site" description="Acyl-ester intermediate" evidence="3">
    <location>
        <position position="205"/>
    </location>
</feature>
<comment type="similarity">
    <text evidence="1 4">Belongs to the type-B carboxylesterase/lipase family.</text>
</comment>
<dbReference type="PRINTS" id="PR00878">
    <property type="entry name" value="CHOLNESTRASE"/>
</dbReference>
<dbReference type="InterPro" id="IPR050309">
    <property type="entry name" value="Type-B_Carboxylest/Lipase"/>
</dbReference>
<feature type="chain" id="PRO_5018818696" description="Carboxylic ester hydrolase" evidence="4">
    <location>
        <begin position="20"/>
        <end position="515"/>
    </location>
</feature>
<dbReference type="RefSeq" id="WP_126205258.1">
    <property type="nucleotide sequence ID" value="NZ_PEMJ01000370.1"/>
</dbReference>
<dbReference type="EMBL" id="PEMJ01000370">
    <property type="protein sequence ID" value="RTI10758.1"/>
    <property type="molecule type" value="Genomic_DNA"/>
</dbReference>
<name>A0A430URB6_THESC</name>
<dbReference type="InterPro" id="IPR029058">
    <property type="entry name" value="AB_hydrolase_fold"/>
</dbReference>
<feature type="active site" description="Charge relay system" evidence="3">
    <location>
        <position position="330"/>
    </location>
</feature>
<dbReference type="Pfam" id="PF00135">
    <property type="entry name" value="COesterase"/>
    <property type="match status" value="1"/>
</dbReference>
<evidence type="ECO:0000256" key="4">
    <source>
        <dbReference type="RuleBase" id="RU361235"/>
    </source>
</evidence>
<dbReference type="AlphaFoldDB" id="A0A430URB6"/>
<keyword evidence="4" id="KW-0732">Signal</keyword>
<dbReference type="InterPro" id="IPR000997">
    <property type="entry name" value="Cholinesterase"/>
</dbReference>
<evidence type="ECO:0000259" key="5">
    <source>
        <dbReference type="Pfam" id="PF00135"/>
    </source>
</evidence>
<dbReference type="Proteomes" id="UP000287155">
    <property type="component" value="Unassembled WGS sequence"/>
</dbReference>
<reference evidence="6 7" key="1">
    <citation type="journal article" date="2019" name="Extremophiles">
        <title>Biogeography of thermophiles and predominance of Thermus scotoductus in domestic water heaters.</title>
        <authorList>
            <person name="Wilpiszeski R.L."/>
            <person name="Zhang Z."/>
            <person name="House C.H."/>
        </authorList>
    </citation>
    <scope>NUCLEOTIDE SEQUENCE [LARGE SCALE GENOMIC DNA]</scope>
    <source>
        <strain evidence="6 7">14_S14</strain>
    </source>
</reference>
<evidence type="ECO:0000256" key="1">
    <source>
        <dbReference type="ARBA" id="ARBA00005964"/>
    </source>
</evidence>